<gene>
    <name evidence="5" type="ORF">DFJ69_5668</name>
</gene>
<dbReference type="Proteomes" id="UP000256661">
    <property type="component" value="Unassembled WGS sequence"/>
</dbReference>
<dbReference type="GO" id="GO:0055052">
    <property type="term" value="C:ATP-binding cassette (ABC) transporter complex, substrate-binding subunit-containing"/>
    <property type="evidence" value="ECO:0007669"/>
    <property type="project" value="TreeGrafter"/>
</dbReference>
<keyword evidence="6" id="KW-1185">Reference proteome</keyword>
<evidence type="ECO:0000256" key="1">
    <source>
        <dbReference type="ARBA" id="ARBA00008520"/>
    </source>
</evidence>
<name>A0A3D9SW06_9ACTN</name>
<keyword evidence="4" id="KW-0812">Transmembrane</keyword>
<dbReference type="PANTHER" id="PTHR30061:SF50">
    <property type="entry name" value="MALTOSE_MALTODEXTRIN-BINDING PERIPLASMIC PROTEIN"/>
    <property type="match status" value="1"/>
</dbReference>
<feature type="transmembrane region" description="Helical" evidence="4">
    <location>
        <begin position="12"/>
        <end position="30"/>
    </location>
</feature>
<protein>
    <submittedName>
        <fullName evidence="5">Carbohydrate ABC transporter substrate-binding protein (CUT1 family)</fullName>
    </submittedName>
</protein>
<proteinExistence type="inferred from homology"/>
<dbReference type="SUPFAM" id="SSF53850">
    <property type="entry name" value="Periplasmic binding protein-like II"/>
    <property type="match status" value="1"/>
</dbReference>
<dbReference type="RefSeq" id="WP_170177798.1">
    <property type="nucleotide sequence ID" value="NZ_QTTT01000001.1"/>
</dbReference>
<dbReference type="AlphaFoldDB" id="A0A3D9SW06"/>
<dbReference type="EMBL" id="QTTT01000001">
    <property type="protein sequence ID" value="REF00140.1"/>
    <property type="molecule type" value="Genomic_DNA"/>
</dbReference>
<dbReference type="Gene3D" id="3.40.190.10">
    <property type="entry name" value="Periplasmic binding protein-like II"/>
    <property type="match status" value="2"/>
</dbReference>
<dbReference type="GO" id="GO:0015768">
    <property type="term" value="P:maltose transport"/>
    <property type="evidence" value="ECO:0007669"/>
    <property type="project" value="TreeGrafter"/>
</dbReference>
<evidence type="ECO:0000256" key="2">
    <source>
        <dbReference type="ARBA" id="ARBA00022448"/>
    </source>
</evidence>
<dbReference type="InterPro" id="IPR006059">
    <property type="entry name" value="SBP"/>
</dbReference>
<accession>A0A3D9SW06</accession>
<comment type="similarity">
    <text evidence="1">Belongs to the bacterial solute-binding protein 1 family.</text>
</comment>
<dbReference type="GO" id="GO:1901982">
    <property type="term" value="F:maltose binding"/>
    <property type="evidence" value="ECO:0007669"/>
    <property type="project" value="TreeGrafter"/>
</dbReference>
<dbReference type="Pfam" id="PF13416">
    <property type="entry name" value="SBP_bac_8"/>
    <property type="match status" value="1"/>
</dbReference>
<sequence length="456" mass="49757">MHPDGVRLDNLWLAVAAGLVAFLGLAAWPLRPGGEPDCGNDPVIRVAGGRDVSVDQRQRAIIRSWRNPEAGAEQAELVELPGVADQQHSQLLAWARSEGCPAADVYILDTQWIPEFARGGYIAPISSEEVDTGDVLPNVLDTGRYDGGLWAVPFNTDAALLYYRTDLVGAPPRTWEDVWRWSAAPRSSREGDPVGGYAPQFADYEGMTVNALELIWAAGGDIVDRNGRVTVDRAPVRRLLRTLTGLMGDDGGVIDRRALDHFEADSIAAFQDGRVAFMRLWPYAYATLANNERMRNADGSLKFAVTTLPGSGDGRPGRSVLGGQSLAIDVRSPRREAALSLIRHLIDEDNQRDLFNCGGFAPVLRGVYRSPGRCRVGDADGGVVHRLPDAQVPMLLRAVETARARPRWPYYTEVSRVLSKNLRACLNGDDVCGTEEGIAAFTDDLERDLTRAMRGG</sequence>
<keyword evidence="4" id="KW-1133">Transmembrane helix</keyword>
<evidence type="ECO:0000313" key="5">
    <source>
        <dbReference type="EMBL" id="REF00140.1"/>
    </source>
</evidence>
<evidence type="ECO:0000256" key="4">
    <source>
        <dbReference type="SAM" id="Phobius"/>
    </source>
</evidence>
<keyword evidence="3" id="KW-0732">Signal</keyword>
<organism evidence="5 6">
    <name type="scientific">Thermomonospora umbrina</name>
    <dbReference type="NCBI Taxonomy" id="111806"/>
    <lineage>
        <taxon>Bacteria</taxon>
        <taxon>Bacillati</taxon>
        <taxon>Actinomycetota</taxon>
        <taxon>Actinomycetes</taxon>
        <taxon>Streptosporangiales</taxon>
        <taxon>Thermomonosporaceae</taxon>
        <taxon>Thermomonospora</taxon>
    </lineage>
</organism>
<evidence type="ECO:0000256" key="3">
    <source>
        <dbReference type="ARBA" id="ARBA00022729"/>
    </source>
</evidence>
<reference evidence="5 6" key="1">
    <citation type="submission" date="2018-08" db="EMBL/GenBank/DDBJ databases">
        <title>Sequencing the genomes of 1000 actinobacteria strains.</title>
        <authorList>
            <person name="Klenk H.-P."/>
        </authorList>
    </citation>
    <scope>NUCLEOTIDE SEQUENCE [LARGE SCALE GENOMIC DNA]</scope>
    <source>
        <strain evidence="5 6">DSM 43927</strain>
    </source>
</reference>
<keyword evidence="2" id="KW-0813">Transport</keyword>
<evidence type="ECO:0000313" key="6">
    <source>
        <dbReference type="Proteomes" id="UP000256661"/>
    </source>
</evidence>
<comment type="caution">
    <text evidence="5">The sequence shown here is derived from an EMBL/GenBank/DDBJ whole genome shotgun (WGS) entry which is preliminary data.</text>
</comment>
<dbReference type="PANTHER" id="PTHR30061">
    <property type="entry name" value="MALTOSE-BINDING PERIPLASMIC PROTEIN"/>
    <property type="match status" value="1"/>
</dbReference>
<dbReference type="GO" id="GO:0042956">
    <property type="term" value="P:maltodextrin transmembrane transport"/>
    <property type="evidence" value="ECO:0007669"/>
    <property type="project" value="TreeGrafter"/>
</dbReference>
<keyword evidence="4" id="KW-0472">Membrane</keyword>